<proteinExistence type="predicted"/>
<protein>
    <submittedName>
        <fullName evidence="2">Uncharacterized protein</fullName>
    </submittedName>
</protein>
<dbReference type="Proteomes" id="UP001396898">
    <property type="component" value="Unassembled WGS sequence"/>
</dbReference>
<evidence type="ECO:0000313" key="2">
    <source>
        <dbReference type="EMBL" id="KAK8012598.1"/>
    </source>
</evidence>
<feature type="signal peptide" evidence="1">
    <location>
        <begin position="1"/>
        <end position="16"/>
    </location>
</feature>
<sequence>MLLIVALLGLLSVVSATVDRLIVHPDNLADYNYSLKVENHTVTAVLANGTVIHDNADPCTSRTNYQVGKEYFEEDCPAPVKYMNTDGLCDVRKSVGSTHKCISFCQVRTTYYYEKETPWEKHYCHGPKNCQLSSGAYMSFRSRYHYPGMENVYISDVSGGWKSGDGGVFASPGQTRQLSFGSCGYWTFISIIKRACGSTSRAIANQDLGANDCLYDNIWDTTTTANDCVDQNAPGPYHSDYTVGGKNVFVYISCLDFHVLPSYQQDDAYNNAVKLSQDDLTKKLMSWVELACDLWGTNNKDGKAIYIQGKGLIGSQIGRNGEVLYNGIKGRCGMPDSSRWSYKWVGNDDDVYEWDINVPVSDKKAGLPAAWQCVLDYFGDLGAPRKNQATDCKLHT</sequence>
<keyword evidence="1" id="KW-0732">Signal</keyword>
<reference evidence="2 3" key="1">
    <citation type="submission" date="2023-01" db="EMBL/GenBank/DDBJ databases">
        <title>Analysis of 21 Apiospora genomes using comparative genomics revels a genus with tremendous synthesis potential of carbohydrate active enzymes and secondary metabolites.</title>
        <authorList>
            <person name="Sorensen T."/>
        </authorList>
    </citation>
    <scope>NUCLEOTIDE SEQUENCE [LARGE SCALE GENOMIC DNA]</scope>
    <source>
        <strain evidence="2 3">CBS 20057</strain>
    </source>
</reference>
<keyword evidence="3" id="KW-1185">Reference proteome</keyword>
<accession>A0ABR1RHF8</accession>
<comment type="caution">
    <text evidence="2">The sequence shown here is derived from an EMBL/GenBank/DDBJ whole genome shotgun (WGS) entry which is preliminary data.</text>
</comment>
<evidence type="ECO:0000313" key="3">
    <source>
        <dbReference type="Proteomes" id="UP001396898"/>
    </source>
</evidence>
<evidence type="ECO:0000256" key="1">
    <source>
        <dbReference type="SAM" id="SignalP"/>
    </source>
</evidence>
<dbReference type="EMBL" id="JAQQWI010000015">
    <property type="protein sequence ID" value="KAK8012598.1"/>
    <property type="molecule type" value="Genomic_DNA"/>
</dbReference>
<name>A0ABR1RHF8_9PEZI</name>
<feature type="chain" id="PRO_5047167834" evidence="1">
    <location>
        <begin position="17"/>
        <end position="396"/>
    </location>
</feature>
<organism evidence="2 3">
    <name type="scientific">Apiospora marii</name>
    <dbReference type="NCBI Taxonomy" id="335849"/>
    <lineage>
        <taxon>Eukaryota</taxon>
        <taxon>Fungi</taxon>
        <taxon>Dikarya</taxon>
        <taxon>Ascomycota</taxon>
        <taxon>Pezizomycotina</taxon>
        <taxon>Sordariomycetes</taxon>
        <taxon>Xylariomycetidae</taxon>
        <taxon>Amphisphaeriales</taxon>
        <taxon>Apiosporaceae</taxon>
        <taxon>Apiospora</taxon>
    </lineage>
</organism>
<gene>
    <name evidence="2" type="ORF">PG991_009973</name>
</gene>